<protein>
    <recommendedName>
        <fullName evidence="4">YrhK domain-containing protein</fullName>
    </recommendedName>
</protein>
<evidence type="ECO:0008006" key="4">
    <source>
        <dbReference type="Google" id="ProtNLM"/>
    </source>
</evidence>
<dbReference type="EMBL" id="BAAAVS010000035">
    <property type="protein sequence ID" value="GAA3041988.1"/>
    <property type="molecule type" value="Genomic_DNA"/>
</dbReference>
<proteinExistence type="predicted"/>
<evidence type="ECO:0000313" key="2">
    <source>
        <dbReference type="EMBL" id="GAA3041988.1"/>
    </source>
</evidence>
<comment type="caution">
    <text evidence="2">The sequence shown here is derived from an EMBL/GenBank/DDBJ whole genome shotgun (WGS) entry which is preliminary data.</text>
</comment>
<sequence>MAGNGGSGILVPSRRKQCVGFMIGSALFAFGAILSIWVHDQAVLANSLYFIGSWFFTAAGAVQLVLSGQATVPVDFAPGKMFRAEWLSGSTQSFGTVLFNISTGAALMTLTVEGEQKFIWNPDAAGSTAFLISGVFALVAFARSDRFWNPGQVDWWAGQVNFLGCVAFGVAAVAAFITATGATLDARVASVSTLIGAVCFFLASALVLPTAQPLPRAGEVE</sequence>
<reference evidence="3" key="1">
    <citation type="journal article" date="2019" name="Int. J. Syst. Evol. Microbiol.">
        <title>The Global Catalogue of Microorganisms (GCM) 10K type strain sequencing project: providing services to taxonomists for standard genome sequencing and annotation.</title>
        <authorList>
            <consortium name="The Broad Institute Genomics Platform"/>
            <consortium name="The Broad Institute Genome Sequencing Center for Infectious Disease"/>
            <person name="Wu L."/>
            <person name="Ma J."/>
        </authorList>
    </citation>
    <scope>NUCLEOTIDE SEQUENCE [LARGE SCALE GENOMIC DNA]</scope>
    <source>
        <strain evidence="3">JCM 14234</strain>
    </source>
</reference>
<gene>
    <name evidence="2" type="ORF">GCM10010528_22520</name>
</gene>
<organism evidence="2 3">
    <name type="scientific">Gordonia defluvii</name>
    <dbReference type="NCBI Taxonomy" id="283718"/>
    <lineage>
        <taxon>Bacteria</taxon>
        <taxon>Bacillati</taxon>
        <taxon>Actinomycetota</taxon>
        <taxon>Actinomycetes</taxon>
        <taxon>Mycobacteriales</taxon>
        <taxon>Gordoniaceae</taxon>
        <taxon>Gordonia</taxon>
    </lineage>
</organism>
<feature type="transmembrane region" description="Helical" evidence="1">
    <location>
        <begin position="162"/>
        <end position="182"/>
    </location>
</feature>
<evidence type="ECO:0000313" key="3">
    <source>
        <dbReference type="Proteomes" id="UP001501035"/>
    </source>
</evidence>
<dbReference type="RefSeq" id="WP_290703820.1">
    <property type="nucleotide sequence ID" value="NZ_BAAAVS010000035.1"/>
</dbReference>
<evidence type="ECO:0000256" key="1">
    <source>
        <dbReference type="SAM" id="Phobius"/>
    </source>
</evidence>
<name>A0ABP6LIR2_9ACTN</name>
<keyword evidence="3" id="KW-1185">Reference proteome</keyword>
<feature type="transmembrane region" description="Helical" evidence="1">
    <location>
        <begin position="188"/>
        <end position="208"/>
    </location>
</feature>
<feature type="transmembrane region" description="Helical" evidence="1">
    <location>
        <begin position="50"/>
        <end position="72"/>
    </location>
</feature>
<feature type="transmembrane region" description="Helical" evidence="1">
    <location>
        <begin position="18"/>
        <end position="38"/>
    </location>
</feature>
<feature type="transmembrane region" description="Helical" evidence="1">
    <location>
        <begin position="93"/>
        <end position="112"/>
    </location>
</feature>
<accession>A0ABP6LIR2</accession>
<feature type="transmembrane region" description="Helical" evidence="1">
    <location>
        <begin position="124"/>
        <end position="142"/>
    </location>
</feature>
<keyword evidence="1" id="KW-0472">Membrane</keyword>
<keyword evidence="1" id="KW-1133">Transmembrane helix</keyword>
<dbReference type="Proteomes" id="UP001501035">
    <property type="component" value="Unassembled WGS sequence"/>
</dbReference>
<keyword evidence="1" id="KW-0812">Transmembrane</keyword>